<dbReference type="AlphaFoldDB" id="L7JYZ1"/>
<evidence type="ECO:0000313" key="3">
    <source>
        <dbReference type="Proteomes" id="UP000011185"/>
    </source>
</evidence>
<protein>
    <submittedName>
        <fullName evidence="2">Uncharacterized protein</fullName>
    </submittedName>
</protein>
<dbReference type="HOGENOM" id="CLU_903686_0_0_1"/>
<dbReference type="InParanoid" id="L7JYZ1"/>
<evidence type="ECO:0000256" key="1">
    <source>
        <dbReference type="SAM" id="Phobius"/>
    </source>
</evidence>
<accession>L7JYZ1</accession>
<feature type="transmembrane region" description="Helical" evidence="1">
    <location>
        <begin position="6"/>
        <end position="30"/>
    </location>
</feature>
<proteinExistence type="predicted"/>
<keyword evidence="3" id="KW-1185">Reference proteome</keyword>
<name>L7JYZ1_TRAHO</name>
<dbReference type="VEuPathDB" id="MicrosporidiaDB:THOM_0473"/>
<organism evidence="2 3">
    <name type="scientific">Trachipleistophora hominis</name>
    <name type="common">Microsporidian parasite</name>
    <dbReference type="NCBI Taxonomy" id="72359"/>
    <lineage>
        <taxon>Eukaryota</taxon>
        <taxon>Fungi</taxon>
        <taxon>Fungi incertae sedis</taxon>
        <taxon>Microsporidia</taxon>
        <taxon>Pleistophoridae</taxon>
        <taxon>Trachipleistophora</taxon>
    </lineage>
</organism>
<keyword evidence="1" id="KW-0472">Membrane</keyword>
<dbReference type="Proteomes" id="UP000011185">
    <property type="component" value="Unassembled WGS sequence"/>
</dbReference>
<keyword evidence="1" id="KW-0812">Transmembrane</keyword>
<dbReference type="EMBL" id="JH993839">
    <property type="protein sequence ID" value="ELQ76545.1"/>
    <property type="molecule type" value="Genomic_DNA"/>
</dbReference>
<sequence length="308" mass="35492">METISLLLLFQIIIILCFAIISFSAIACLIKSGLAFVFEILSLQNNLIRSTYDPKAMIYTVKGNDDNREAFDHLGNVEYVDVGGKKFVPNCNFNITARIGFNFVFLYEDDLSIMPTKIIFLKQAPDTKISFAELIEFVENNQDTNDINDVAPLNTMLFLALYGYMSHFSISVFKNAIIGYIKHNIYFIIRINSPLKNLSEDENVNMSYPFMAKLVGTKVFVKDKNKVYIIKLRRKDLNIKSFLFLNIQKNNEVAEKIYGNIIKNKLSVGLPKVSTNCLNKWKNMVYSQRIIGFRCKSRWIMFIKKITI</sequence>
<reference evidence="2 3" key="1">
    <citation type="journal article" date="2012" name="PLoS Pathog.">
        <title>The genome of the obligate intracellular parasite Trachipleistophora hominis: new insights into microsporidian genome dynamics and reductive evolution.</title>
        <authorList>
            <person name="Heinz E."/>
            <person name="Williams T.A."/>
            <person name="Nakjang S."/>
            <person name="Noel C.J."/>
            <person name="Swan D.C."/>
            <person name="Goldberg A.V."/>
            <person name="Harris S.R."/>
            <person name="Weinmaier T."/>
            <person name="Markert S."/>
            <person name="Becher D."/>
            <person name="Bernhardt J."/>
            <person name="Dagan T."/>
            <person name="Hacker C."/>
            <person name="Lucocq J.M."/>
            <person name="Schweder T."/>
            <person name="Rattei T."/>
            <person name="Hall N."/>
            <person name="Hirt R.P."/>
            <person name="Embley T.M."/>
        </authorList>
    </citation>
    <scope>NUCLEOTIDE SEQUENCE [LARGE SCALE GENOMIC DNA]</scope>
</reference>
<keyword evidence="1" id="KW-1133">Transmembrane helix</keyword>
<evidence type="ECO:0000313" key="2">
    <source>
        <dbReference type="EMBL" id="ELQ76545.1"/>
    </source>
</evidence>
<gene>
    <name evidence="2" type="ORF">THOM_0473</name>
</gene>